<dbReference type="Gene3D" id="3.20.20.80">
    <property type="entry name" value="Glycosidases"/>
    <property type="match status" value="1"/>
</dbReference>
<feature type="transmembrane region" description="Helical" evidence="11">
    <location>
        <begin position="514"/>
        <end position="534"/>
    </location>
</feature>
<keyword evidence="6" id="KW-1015">Disulfide bond</keyword>
<evidence type="ECO:0000259" key="12">
    <source>
        <dbReference type="SMART" id="SM00768"/>
    </source>
</evidence>
<dbReference type="SUPFAM" id="SSF51445">
    <property type="entry name" value="(Trans)glycosidases"/>
    <property type="match status" value="1"/>
</dbReference>
<accession>A0AAE0IXG0</accession>
<dbReference type="Proteomes" id="UP001286456">
    <property type="component" value="Unassembled WGS sequence"/>
</dbReference>
<reference evidence="13" key="1">
    <citation type="journal article" date="2023" name="Mol. Phylogenet. Evol.">
        <title>Genome-scale phylogeny and comparative genomics of the fungal order Sordariales.</title>
        <authorList>
            <person name="Hensen N."/>
            <person name="Bonometti L."/>
            <person name="Westerberg I."/>
            <person name="Brannstrom I.O."/>
            <person name="Guillou S."/>
            <person name="Cros-Aarteil S."/>
            <person name="Calhoun S."/>
            <person name="Haridas S."/>
            <person name="Kuo A."/>
            <person name="Mondo S."/>
            <person name="Pangilinan J."/>
            <person name="Riley R."/>
            <person name="LaButti K."/>
            <person name="Andreopoulos B."/>
            <person name="Lipzen A."/>
            <person name="Chen C."/>
            <person name="Yan M."/>
            <person name="Daum C."/>
            <person name="Ng V."/>
            <person name="Clum A."/>
            <person name="Steindorff A."/>
            <person name="Ohm R.A."/>
            <person name="Martin F."/>
            <person name="Silar P."/>
            <person name="Natvig D.O."/>
            <person name="Lalanne C."/>
            <person name="Gautier V."/>
            <person name="Ament-Velasquez S.L."/>
            <person name="Kruys A."/>
            <person name="Hutchinson M.I."/>
            <person name="Powell A.J."/>
            <person name="Barry K."/>
            <person name="Miller A.N."/>
            <person name="Grigoriev I.V."/>
            <person name="Debuchy R."/>
            <person name="Gladieux P."/>
            <person name="Hiltunen Thoren M."/>
            <person name="Johannesson H."/>
        </authorList>
    </citation>
    <scope>NUCLEOTIDE SEQUENCE</scope>
    <source>
        <strain evidence="13">SMH4131-1</strain>
    </source>
</reference>
<dbReference type="Pfam" id="PF03198">
    <property type="entry name" value="Glyco_hydro_72"/>
    <property type="match status" value="1"/>
</dbReference>
<gene>
    <name evidence="13" type="ORF">B0T19DRAFT_417046</name>
</gene>
<feature type="region of interest" description="Disordered" evidence="10">
    <location>
        <begin position="351"/>
        <end position="375"/>
    </location>
</feature>
<dbReference type="InterPro" id="IPR012946">
    <property type="entry name" value="X8"/>
</dbReference>
<comment type="similarity">
    <text evidence="2 9">Belongs to the glycosyl hydrolase 72 family.</text>
</comment>
<comment type="subcellular location">
    <subcellularLocation>
        <location evidence="1 9">Cell membrane</location>
        <topology evidence="1 9">Lipid-anchor</topology>
        <topology evidence="1 9">GPI-anchor</topology>
    </subcellularLocation>
</comment>
<dbReference type="EMBL" id="JAUEPO010000002">
    <property type="protein sequence ID" value="KAK3333058.1"/>
    <property type="molecule type" value="Genomic_DNA"/>
</dbReference>
<dbReference type="FunFam" id="3.20.20.80:FF:000038">
    <property type="entry name" value="1,3-beta-glucanosyltransferase"/>
    <property type="match status" value="1"/>
</dbReference>
<evidence type="ECO:0000256" key="6">
    <source>
        <dbReference type="ARBA" id="ARBA00023157"/>
    </source>
</evidence>
<dbReference type="Pfam" id="PF07983">
    <property type="entry name" value="X8"/>
    <property type="match status" value="1"/>
</dbReference>
<evidence type="ECO:0000256" key="3">
    <source>
        <dbReference type="ARBA" id="ARBA00022622"/>
    </source>
</evidence>
<evidence type="ECO:0000256" key="5">
    <source>
        <dbReference type="ARBA" id="ARBA00023136"/>
    </source>
</evidence>
<comment type="caution">
    <text evidence="13">The sequence shown here is derived from an EMBL/GenBank/DDBJ whole genome shotgun (WGS) entry which is preliminary data.</text>
</comment>
<keyword evidence="3 9" id="KW-0336">GPI-anchor</keyword>
<feature type="domain" description="X8" evidence="12">
    <location>
        <begin position="392"/>
        <end position="485"/>
    </location>
</feature>
<comment type="function">
    <text evidence="9">Splits internally a 1,3-beta-glucan molecule and transfers the newly generated reducing end (the donor) to the non-reducing end of another 1,3-beta-glucan molecule (the acceptor) forming a 1,3-beta linkage, resulting in the elongation of 1,3-beta-glucan chains in the cell wall.</text>
</comment>
<dbReference type="InterPro" id="IPR017853">
    <property type="entry name" value="GH"/>
</dbReference>
<proteinExistence type="inferred from homology"/>
<keyword evidence="4 9" id="KW-0732">Signal</keyword>
<dbReference type="AlphaFoldDB" id="A0AAE0IXG0"/>
<keyword evidence="11" id="KW-0812">Transmembrane</keyword>
<keyword evidence="5 9" id="KW-0472">Membrane</keyword>
<feature type="chain" id="PRO_5041775090" description="1,3-beta-glucanosyltransferase" evidence="9">
    <location>
        <begin position="23"/>
        <end position="535"/>
    </location>
</feature>
<sequence length="535" mass="56344">MVTLRASQCVLAALCLAKLAVSSLPPIVTKGQYFFYSHNGTQFYIRGIAYQQGINVDGTSANPDTSSYLDPLSDAASCKRDIPYLQKLGTNTIRVYAVNPDKNHDECMTALDAAGIYVIADLGEPKQSIVSASPEWNTDLYTRYTAVIDSLAQYPNVIGFFAGNEVVSNTSYTAAAAFVKAAVRDTKAYIASRNYTHWLGVGYANNDDPDTRDNLAAYFACGADAAERVDFWGYNIYEWCGASTFADSGYAARTKEFANYPVPAFFAEYGCNTNPPGADNRLFQETGALYSSQMNKVWSGGIVYQYFQEENDYGLVNTTSTTVTELKSFPRLASAIASAGYPTGTSLASYNPTNTPPSCPPTSNSPSWIPSPSPPLPPTPNTTLCACQYSSLTCVPTSNVLANATAVGLLFATVCGLDSGSACRDIRADVQKGVYGSLSACTGVQKLGFAVNQYYLDQKEAKGACDFGGQAVTRTVGAVESSCVAAIASGTGGGSGSGGDKKDSGGGRTVDVRGLAVGGYVVAAMGVGAGAVLLW</sequence>
<feature type="signal peptide" evidence="9">
    <location>
        <begin position="1"/>
        <end position="22"/>
    </location>
</feature>
<dbReference type="GO" id="GO:0031505">
    <property type="term" value="P:fungal-type cell wall organization"/>
    <property type="evidence" value="ECO:0007669"/>
    <property type="project" value="TreeGrafter"/>
</dbReference>
<evidence type="ECO:0000256" key="8">
    <source>
        <dbReference type="ARBA" id="ARBA00023288"/>
    </source>
</evidence>
<keyword evidence="8 9" id="KW-0449">Lipoprotein</keyword>
<evidence type="ECO:0000256" key="11">
    <source>
        <dbReference type="SAM" id="Phobius"/>
    </source>
</evidence>
<evidence type="ECO:0000256" key="4">
    <source>
        <dbReference type="ARBA" id="ARBA00022729"/>
    </source>
</evidence>
<keyword evidence="14" id="KW-1185">Reference proteome</keyword>
<dbReference type="PANTHER" id="PTHR31468">
    <property type="entry name" value="1,3-BETA-GLUCANOSYLTRANSFERASE GAS1"/>
    <property type="match status" value="1"/>
</dbReference>
<organism evidence="13 14">
    <name type="scientific">Cercophora scortea</name>
    <dbReference type="NCBI Taxonomy" id="314031"/>
    <lineage>
        <taxon>Eukaryota</taxon>
        <taxon>Fungi</taxon>
        <taxon>Dikarya</taxon>
        <taxon>Ascomycota</taxon>
        <taxon>Pezizomycotina</taxon>
        <taxon>Sordariomycetes</taxon>
        <taxon>Sordariomycetidae</taxon>
        <taxon>Sordariales</taxon>
        <taxon>Lasiosphaeriaceae</taxon>
        <taxon>Cercophora</taxon>
    </lineage>
</organism>
<dbReference type="EC" id="2.4.1.-" evidence="9"/>
<dbReference type="GO" id="GO:0042124">
    <property type="term" value="F:1,3-beta-glucanosyltransferase activity"/>
    <property type="evidence" value="ECO:0007669"/>
    <property type="project" value="TreeGrafter"/>
</dbReference>
<evidence type="ECO:0000313" key="13">
    <source>
        <dbReference type="EMBL" id="KAK3333058.1"/>
    </source>
</evidence>
<evidence type="ECO:0000256" key="9">
    <source>
        <dbReference type="RuleBase" id="RU361209"/>
    </source>
</evidence>
<evidence type="ECO:0000313" key="14">
    <source>
        <dbReference type="Proteomes" id="UP001286456"/>
    </source>
</evidence>
<dbReference type="InterPro" id="IPR004886">
    <property type="entry name" value="Glucanosyltransferase"/>
</dbReference>
<dbReference type="PANTHER" id="PTHR31468:SF2">
    <property type="entry name" value="1,3-BETA-GLUCANOSYLTRANSFERASE GAS1"/>
    <property type="match status" value="1"/>
</dbReference>
<keyword evidence="11" id="KW-1133">Transmembrane helix</keyword>
<keyword evidence="7" id="KW-0325">Glycoprotein</keyword>
<keyword evidence="9" id="KW-0808">Transferase</keyword>
<dbReference type="GO" id="GO:0098552">
    <property type="term" value="C:side of membrane"/>
    <property type="evidence" value="ECO:0007669"/>
    <property type="project" value="UniProtKB-KW"/>
</dbReference>
<dbReference type="GO" id="GO:0071970">
    <property type="term" value="P:fungal-type cell wall (1-&gt;3)-beta-D-glucan biosynthetic process"/>
    <property type="evidence" value="ECO:0007669"/>
    <property type="project" value="TreeGrafter"/>
</dbReference>
<dbReference type="SMART" id="SM00768">
    <property type="entry name" value="X8"/>
    <property type="match status" value="1"/>
</dbReference>
<reference evidence="13" key="2">
    <citation type="submission" date="2023-06" db="EMBL/GenBank/DDBJ databases">
        <authorList>
            <consortium name="Lawrence Berkeley National Laboratory"/>
            <person name="Haridas S."/>
            <person name="Hensen N."/>
            <person name="Bonometti L."/>
            <person name="Westerberg I."/>
            <person name="Brannstrom I.O."/>
            <person name="Guillou S."/>
            <person name="Cros-Aarteil S."/>
            <person name="Calhoun S."/>
            <person name="Kuo A."/>
            <person name="Mondo S."/>
            <person name="Pangilinan J."/>
            <person name="Riley R."/>
            <person name="Labutti K."/>
            <person name="Andreopoulos B."/>
            <person name="Lipzen A."/>
            <person name="Chen C."/>
            <person name="Yanf M."/>
            <person name="Daum C."/>
            <person name="Ng V."/>
            <person name="Clum A."/>
            <person name="Steindorff A."/>
            <person name="Ohm R."/>
            <person name="Martin F."/>
            <person name="Silar P."/>
            <person name="Natvig D."/>
            <person name="Lalanne C."/>
            <person name="Gautier V."/>
            <person name="Ament-Velasquez S.L."/>
            <person name="Kruys A."/>
            <person name="Hutchinson M.I."/>
            <person name="Powell A.J."/>
            <person name="Barry K."/>
            <person name="Miller A.N."/>
            <person name="Grigoriev I.V."/>
            <person name="Debuchy R."/>
            <person name="Gladieux P."/>
            <person name="Thoren M.H."/>
            <person name="Johannesson H."/>
        </authorList>
    </citation>
    <scope>NUCLEOTIDE SEQUENCE</scope>
    <source>
        <strain evidence="13">SMH4131-1</strain>
    </source>
</reference>
<evidence type="ECO:0000256" key="7">
    <source>
        <dbReference type="ARBA" id="ARBA00023180"/>
    </source>
</evidence>
<dbReference type="GO" id="GO:0005886">
    <property type="term" value="C:plasma membrane"/>
    <property type="evidence" value="ECO:0007669"/>
    <property type="project" value="UniProtKB-SubCell"/>
</dbReference>
<dbReference type="Gene3D" id="1.20.58.1040">
    <property type="match status" value="1"/>
</dbReference>
<evidence type="ECO:0000256" key="1">
    <source>
        <dbReference type="ARBA" id="ARBA00004609"/>
    </source>
</evidence>
<name>A0AAE0IXG0_9PEZI</name>
<evidence type="ECO:0000256" key="2">
    <source>
        <dbReference type="ARBA" id="ARBA00007528"/>
    </source>
</evidence>
<protein>
    <recommendedName>
        <fullName evidence="9">1,3-beta-glucanosyltransferase</fullName>
        <ecNumber evidence="9">2.4.1.-</ecNumber>
    </recommendedName>
</protein>
<evidence type="ECO:0000256" key="10">
    <source>
        <dbReference type="SAM" id="MobiDB-lite"/>
    </source>
</evidence>